<name>A0ABS8W9H5_9GAMM</name>
<dbReference type="Pfam" id="PF10123">
    <property type="entry name" value="Mu-like_Pro"/>
    <property type="match status" value="1"/>
</dbReference>
<keyword evidence="1" id="KW-0645">Protease</keyword>
<comment type="caution">
    <text evidence="1">The sequence shown here is derived from an EMBL/GenBank/DDBJ whole genome shotgun (WGS) entry which is preliminary data.</text>
</comment>
<dbReference type="GO" id="GO:0006508">
    <property type="term" value="P:proteolysis"/>
    <property type="evidence" value="ECO:0007669"/>
    <property type="project" value="UniProtKB-KW"/>
</dbReference>
<gene>
    <name evidence="1" type="ORF">K6Y31_06250</name>
</gene>
<dbReference type="RefSeq" id="WP_233051951.1">
    <property type="nucleotide sequence ID" value="NZ_JAIMJA010000005.1"/>
</dbReference>
<dbReference type="GO" id="GO:0008233">
    <property type="term" value="F:peptidase activity"/>
    <property type="evidence" value="ECO:0007669"/>
    <property type="project" value="UniProtKB-KW"/>
</dbReference>
<proteinExistence type="predicted"/>
<dbReference type="EMBL" id="JAIMJA010000005">
    <property type="protein sequence ID" value="MCE2594411.1"/>
    <property type="molecule type" value="Genomic_DNA"/>
</dbReference>
<reference evidence="1 2" key="1">
    <citation type="journal article" date="2022" name="Environ. Microbiol. Rep.">
        <title>Eco-phylogenetic analyses reveal divergent evolution of vitamin B12 metabolism in the marine bacterial family 'Psychromonadaceae'.</title>
        <authorList>
            <person name="Jin X."/>
            <person name="Yang Y."/>
            <person name="Cao H."/>
            <person name="Gao B."/>
            <person name="Zhao Z."/>
        </authorList>
    </citation>
    <scope>NUCLEOTIDE SEQUENCE [LARGE SCALE GENOMIC DNA]</scope>
    <source>
        <strain evidence="1 2">MKS20</strain>
    </source>
</reference>
<protein>
    <submittedName>
        <fullName evidence="1">Phage protease</fullName>
    </submittedName>
</protein>
<evidence type="ECO:0000313" key="1">
    <source>
        <dbReference type="EMBL" id="MCE2594411.1"/>
    </source>
</evidence>
<accession>A0ABS8W9H5</accession>
<sequence length="383" mass="40966">MKTKHTHYGLAALSATLPHNSNIAALAAELDLNVSDGWVQLLPAGHFSAVDGRPVDVPSKQWFIDADVTQAMLAATPHQLGDLVIDYEHQTLNSPKNGQPNPAAGYFSVNEIDWREGQGLFIKPRWSDKALAYLHAKEYRYLSCVFGYDKATGHPTFLHSAALTNRPALDGMTPLAELAATLLPQSLPPTKQETPVMDEWLKQLLAPLGVEVADGATITPEQRTTALTALTALTTKAEQTEQAIAALAAETEKGIGKTMAVDLTQYVPKAAYDETVKQLAALSAQSQTDQVTAAVDKAFAANKLTGAQKDYYLQLGKQHGMAVLTAQLDLLQPIAALSAQQSQSLPPAAPTDTGLATLTAEDKIAADLLGISYDDFAKTKGEK</sequence>
<dbReference type="InterPro" id="IPR012106">
    <property type="entry name" value="Phage_Mu_Gp1"/>
</dbReference>
<keyword evidence="1" id="KW-0378">Hydrolase</keyword>
<evidence type="ECO:0000313" key="2">
    <source>
        <dbReference type="Proteomes" id="UP001201273"/>
    </source>
</evidence>
<organism evidence="1 2">
    <name type="scientific">Motilimonas cestriensis</name>
    <dbReference type="NCBI Taxonomy" id="2742685"/>
    <lineage>
        <taxon>Bacteria</taxon>
        <taxon>Pseudomonadati</taxon>
        <taxon>Pseudomonadota</taxon>
        <taxon>Gammaproteobacteria</taxon>
        <taxon>Alteromonadales</taxon>
        <taxon>Alteromonadales genera incertae sedis</taxon>
        <taxon>Motilimonas</taxon>
    </lineage>
</organism>
<keyword evidence="2" id="KW-1185">Reference proteome</keyword>
<dbReference type="Proteomes" id="UP001201273">
    <property type="component" value="Unassembled WGS sequence"/>
</dbReference>